<comment type="caution">
    <text evidence="1">The sequence shown here is derived from an EMBL/GenBank/DDBJ whole genome shotgun (WGS) entry which is preliminary data.</text>
</comment>
<evidence type="ECO:0000313" key="1">
    <source>
        <dbReference type="EMBL" id="KHS45903.1"/>
    </source>
</evidence>
<dbReference type="RefSeq" id="WP_017499949.1">
    <property type="nucleotide sequence ID" value="NZ_JRVC01000011.1"/>
</dbReference>
<evidence type="ECO:0000313" key="2">
    <source>
        <dbReference type="Proteomes" id="UP000031338"/>
    </source>
</evidence>
<proteinExistence type="predicted"/>
<accession>A0A0B8ZI13</accession>
<dbReference type="AlphaFoldDB" id="A0A0B8ZI13"/>
<name>A0A0B8ZI13_9SPHN</name>
<gene>
    <name evidence="1" type="ORF">NJ75_02510</name>
</gene>
<dbReference type="STRING" id="48936.NJ75_02510"/>
<dbReference type="PATRIC" id="fig|48936.3.peg.2518"/>
<dbReference type="InterPro" id="IPR007948">
    <property type="entry name" value="DUF736"/>
</dbReference>
<dbReference type="Pfam" id="PF05284">
    <property type="entry name" value="DUF736"/>
    <property type="match status" value="1"/>
</dbReference>
<organism evidence="1 2">
    <name type="scientific">Novosphingobium subterraneum</name>
    <dbReference type="NCBI Taxonomy" id="48936"/>
    <lineage>
        <taxon>Bacteria</taxon>
        <taxon>Pseudomonadati</taxon>
        <taxon>Pseudomonadota</taxon>
        <taxon>Alphaproteobacteria</taxon>
        <taxon>Sphingomonadales</taxon>
        <taxon>Sphingomonadaceae</taxon>
        <taxon>Novosphingobium</taxon>
    </lineage>
</organism>
<dbReference type="Proteomes" id="UP000031338">
    <property type="component" value="Unassembled WGS sequence"/>
</dbReference>
<evidence type="ECO:0008006" key="3">
    <source>
        <dbReference type="Google" id="ProtNLM"/>
    </source>
</evidence>
<protein>
    <recommendedName>
        <fullName evidence="3">DUF736 domain-containing protein</fullName>
    </recommendedName>
</protein>
<dbReference type="EMBL" id="JRVC01000011">
    <property type="protein sequence ID" value="KHS45903.1"/>
    <property type="molecule type" value="Genomic_DNA"/>
</dbReference>
<reference evidence="1 2" key="1">
    <citation type="submission" date="2014-10" db="EMBL/GenBank/DDBJ databases">
        <title>Draft genome sequence of Novosphingobium subterraneum DSM 12447.</title>
        <authorList>
            <person name="Gan H.M."/>
            <person name="Gan H.Y."/>
            <person name="Savka M.A."/>
        </authorList>
    </citation>
    <scope>NUCLEOTIDE SEQUENCE [LARGE SCALE GENOMIC DNA]</scope>
    <source>
        <strain evidence="1 2">DSM 12447</strain>
    </source>
</reference>
<sequence length="106" mass="11415">MPSIGHVQRQNDGSFRGALKTLSVNAEIAIIPNRSKTGDQPDYRVLSNGVELGGGWIRTGEVSQREYVRLAMSAPELGGRTLYANLGRAAGQDDDDAFAVIWNPGD</sequence>
<keyword evidence="2" id="KW-1185">Reference proteome</keyword>